<organism evidence="2">
    <name type="scientific">Tetraodon nigroviridis</name>
    <name type="common">Spotted green pufferfish</name>
    <name type="synonym">Chelonodon nigroviridis</name>
    <dbReference type="NCBI Taxonomy" id="99883"/>
    <lineage>
        <taxon>Eukaryota</taxon>
        <taxon>Metazoa</taxon>
        <taxon>Chordata</taxon>
        <taxon>Craniata</taxon>
        <taxon>Vertebrata</taxon>
        <taxon>Euteleostomi</taxon>
        <taxon>Actinopterygii</taxon>
        <taxon>Neopterygii</taxon>
        <taxon>Teleostei</taxon>
        <taxon>Neoteleostei</taxon>
        <taxon>Acanthomorphata</taxon>
        <taxon>Eupercaria</taxon>
        <taxon>Tetraodontiformes</taxon>
        <taxon>Tetradontoidea</taxon>
        <taxon>Tetraodontidae</taxon>
        <taxon>Tetraodon</taxon>
    </lineage>
</organism>
<gene>
    <name evidence="2" type="ORF">GSTENG00008728001</name>
</gene>
<proteinExistence type="predicted"/>
<feature type="region of interest" description="Disordered" evidence="1">
    <location>
        <begin position="135"/>
        <end position="181"/>
    </location>
</feature>
<reference evidence="2" key="2">
    <citation type="submission" date="2004-02" db="EMBL/GenBank/DDBJ databases">
        <authorList>
            <consortium name="Genoscope"/>
            <consortium name="Whitehead Institute Centre for Genome Research"/>
        </authorList>
    </citation>
    <scope>NUCLEOTIDE SEQUENCE</scope>
</reference>
<reference evidence="2" key="1">
    <citation type="journal article" date="2004" name="Nature">
        <title>Genome duplication in the teleost fish Tetraodon nigroviridis reveals the early vertebrate proto-karyotype.</title>
        <authorList>
            <person name="Jaillon O."/>
            <person name="Aury J.-M."/>
            <person name="Brunet F."/>
            <person name="Petit J.-L."/>
            <person name="Stange-Thomann N."/>
            <person name="Mauceli E."/>
            <person name="Bouneau L."/>
            <person name="Fischer C."/>
            <person name="Ozouf-Costaz C."/>
            <person name="Bernot A."/>
            <person name="Nicaud S."/>
            <person name="Jaffe D."/>
            <person name="Fisher S."/>
            <person name="Lutfalla G."/>
            <person name="Dossat C."/>
            <person name="Segurens B."/>
            <person name="Dasilva C."/>
            <person name="Salanoubat M."/>
            <person name="Levy M."/>
            <person name="Boudet N."/>
            <person name="Castellano S."/>
            <person name="Anthouard V."/>
            <person name="Jubin C."/>
            <person name="Castelli V."/>
            <person name="Katinka M."/>
            <person name="Vacherie B."/>
            <person name="Biemont C."/>
            <person name="Skalli Z."/>
            <person name="Cattolico L."/>
            <person name="Poulain J."/>
            <person name="De Berardinis V."/>
            <person name="Cruaud C."/>
            <person name="Duprat S."/>
            <person name="Brottier P."/>
            <person name="Coutanceau J.-P."/>
            <person name="Gouzy J."/>
            <person name="Parra G."/>
            <person name="Lardier G."/>
            <person name="Chapple C."/>
            <person name="McKernan K.J."/>
            <person name="McEwan P."/>
            <person name="Bosak S."/>
            <person name="Kellis M."/>
            <person name="Volff J.-N."/>
            <person name="Guigo R."/>
            <person name="Zody M.C."/>
            <person name="Mesirov J."/>
            <person name="Lindblad-Toh K."/>
            <person name="Birren B."/>
            <person name="Nusbaum C."/>
            <person name="Kahn D."/>
            <person name="Robinson-Rechavi M."/>
            <person name="Laudet V."/>
            <person name="Schachter V."/>
            <person name="Quetier F."/>
            <person name="Saurin W."/>
            <person name="Scarpelli C."/>
            <person name="Wincker P."/>
            <person name="Lander E.S."/>
            <person name="Weissenbach J."/>
            <person name="Roest Crollius H."/>
        </authorList>
    </citation>
    <scope>NUCLEOTIDE SEQUENCE [LARGE SCALE GENOMIC DNA]</scope>
</reference>
<name>Q4T1N4_TETNG</name>
<evidence type="ECO:0000256" key="1">
    <source>
        <dbReference type="SAM" id="MobiDB-lite"/>
    </source>
</evidence>
<protein>
    <submittedName>
        <fullName evidence="2">(spotted green pufferfish) hypothetical protein</fullName>
    </submittedName>
</protein>
<dbReference type="AlphaFoldDB" id="Q4T1N4"/>
<dbReference type="EMBL" id="CAAE01010538">
    <property type="protein sequence ID" value="CAF93198.1"/>
    <property type="molecule type" value="Genomic_DNA"/>
</dbReference>
<evidence type="ECO:0000313" key="2">
    <source>
        <dbReference type="EMBL" id="CAF93198.1"/>
    </source>
</evidence>
<feature type="non-terminal residue" evidence="2">
    <location>
        <position position="1"/>
    </location>
</feature>
<dbReference type="KEGG" id="tng:GSTEN00008728G001"/>
<comment type="caution">
    <text evidence="2">The sequence shown here is derived from an EMBL/GenBank/DDBJ whole genome shotgun (WGS) entry which is preliminary data.</text>
</comment>
<feature type="compositionally biased region" description="Low complexity" evidence="1">
    <location>
        <begin position="172"/>
        <end position="181"/>
    </location>
</feature>
<accession>Q4T1N4</accession>
<sequence length="181" mass="19415">SRRSRGAERGVPGAGVQGPVWELQSLRAVRRGTGAVEGMWLWLRRGCPVCALSERPLQRGARPAEVQGLPGLRAHQPLPEGQLLHQQQRSVWRLPARILQEDQTERVPGHGVYTVWRPSASLRASLQWACQPGAAALGGDQPAGRGPGRRHLQRSGRGAASPAGPGGHLLQEAAAGEEAQR</sequence>